<dbReference type="GO" id="GO:0016491">
    <property type="term" value="F:oxidoreductase activity"/>
    <property type="evidence" value="ECO:0007669"/>
    <property type="project" value="InterPro"/>
</dbReference>
<dbReference type="InterPro" id="IPR008274">
    <property type="entry name" value="AldOxase/xan_DH_MoCoBD1"/>
</dbReference>
<proteinExistence type="predicted"/>
<evidence type="ECO:0000313" key="2">
    <source>
        <dbReference type="RefSeq" id="XP_042604701.1"/>
    </source>
</evidence>
<accession>A0A9R0AQ93</accession>
<dbReference type="KEGG" id="ccar:122141419"/>
<name>A0A9R0AQ93_CYPCA</name>
<dbReference type="InterPro" id="IPR016208">
    <property type="entry name" value="Ald_Oxase/xanthine_DH-like"/>
</dbReference>
<reference evidence="2" key="1">
    <citation type="submission" date="2025-08" db="UniProtKB">
        <authorList>
            <consortium name="RefSeq"/>
        </authorList>
    </citation>
    <scope>IDENTIFICATION</scope>
    <source>
        <tissue evidence="2">Muscle</tissue>
    </source>
</reference>
<organism evidence="2">
    <name type="scientific">Cyprinus carpio</name>
    <name type="common">Common carp</name>
    <dbReference type="NCBI Taxonomy" id="7962"/>
    <lineage>
        <taxon>Eukaryota</taxon>
        <taxon>Metazoa</taxon>
        <taxon>Chordata</taxon>
        <taxon>Craniata</taxon>
        <taxon>Vertebrata</taxon>
        <taxon>Euteleostomi</taxon>
        <taxon>Actinopterygii</taxon>
        <taxon>Neopterygii</taxon>
        <taxon>Teleostei</taxon>
        <taxon>Ostariophysi</taxon>
        <taxon>Cypriniformes</taxon>
        <taxon>Cyprinidae</taxon>
        <taxon>Cyprininae</taxon>
        <taxon>Cyprinus</taxon>
    </lineage>
</organism>
<dbReference type="GeneID" id="122141419"/>
<evidence type="ECO:0000259" key="1">
    <source>
        <dbReference type="Pfam" id="PF02738"/>
    </source>
</evidence>
<gene>
    <name evidence="2" type="primary">LOC122141419</name>
</gene>
<dbReference type="Proteomes" id="UP001155660">
    <property type="component" value="Chromosome B22"/>
</dbReference>
<dbReference type="PANTHER" id="PTHR45444">
    <property type="entry name" value="XANTHINE DEHYDROGENASE"/>
    <property type="match status" value="1"/>
</dbReference>
<sequence length="93" mass="10685">MHLDNAYNIPNLCGRSAACKTNLPSSTAFRGFGVPQCMLVVESMIDDVALKLGHLPEEIREINMYKEVSLTHYKMEFDPENLVRYWNECMEKS</sequence>
<dbReference type="OrthoDB" id="8300278at2759"/>
<feature type="domain" description="Aldehyde oxidase/xanthine dehydrogenase first molybdopterin binding" evidence="1">
    <location>
        <begin position="2"/>
        <end position="64"/>
    </location>
</feature>
<dbReference type="RefSeq" id="XP_042604701.1">
    <property type="nucleotide sequence ID" value="XM_042748767.1"/>
</dbReference>
<dbReference type="AlphaFoldDB" id="A0A9R0AQ93"/>
<dbReference type="GO" id="GO:0005506">
    <property type="term" value="F:iron ion binding"/>
    <property type="evidence" value="ECO:0007669"/>
    <property type="project" value="InterPro"/>
</dbReference>
<dbReference type="Pfam" id="PF02738">
    <property type="entry name" value="MoCoBD_1"/>
    <property type="match status" value="1"/>
</dbReference>
<dbReference type="PANTHER" id="PTHR45444:SF3">
    <property type="entry name" value="XANTHINE DEHYDROGENASE"/>
    <property type="match status" value="1"/>
</dbReference>
<protein>
    <submittedName>
        <fullName evidence="2">Aldehyde oxidase 4-like</fullName>
    </submittedName>
</protein>